<protein>
    <submittedName>
        <fullName evidence="2">Acyl-CoA dehydrogenase</fullName>
    </submittedName>
</protein>
<sequence length="364" mass="39105">MTQPVPDAPTAAVGTAPRALPGLDVARLDTWLRRTHPGLATDEPLRATLFAGGRSNLTYRVDGARIPLVLRRPPLGHVQETAHDMAREHRVIHALRATRVPVPATVALVDDADGSAGTGTPFFLMERVEGEAVRDPAQNAAYSPAELRSLSVELAELLAELHTLDPASVGLGDLGRPDGYLDRQLRRWGRQYDGSRSRDLPALDALQERLREHVPATARTGLVHGDYRLDNALVSREGGVHVAAVLDWEMATLGDVAVDLGMLGLYWDIRRIAPLGGVTASAVDPAAGYPEFAELADAYATRSGSPVPDLSWYRAFAAYKLAVILEGVHYRYRAGETVGEGFDTIGALVLPLADEGLARLDGAS</sequence>
<dbReference type="Gene3D" id="3.90.1200.10">
    <property type="match status" value="1"/>
</dbReference>
<dbReference type="Pfam" id="PF01636">
    <property type="entry name" value="APH"/>
    <property type="match status" value="1"/>
</dbReference>
<evidence type="ECO:0000313" key="2">
    <source>
        <dbReference type="EMBL" id="GIG40949.1"/>
    </source>
</evidence>
<dbReference type="InterPro" id="IPR052898">
    <property type="entry name" value="ACAD10-like"/>
</dbReference>
<dbReference type="InterPro" id="IPR011009">
    <property type="entry name" value="Kinase-like_dom_sf"/>
</dbReference>
<organism evidence="2 3">
    <name type="scientific">Cellulomonas phragmiteti</name>
    <dbReference type="NCBI Taxonomy" id="478780"/>
    <lineage>
        <taxon>Bacteria</taxon>
        <taxon>Bacillati</taxon>
        <taxon>Actinomycetota</taxon>
        <taxon>Actinomycetes</taxon>
        <taxon>Micrococcales</taxon>
        <taxon>Cellulomonadaceae</taxon>
        <taxon>Cellulomonas</taxon>
    </lineage>
</organism>
<dbReference type="SUPFAM" id="SSF56112">
    <property type="entry name" value="Protein kinase-like (PK-like)"/>
    <property type="match status" value="1"/>
</dbReference>
<dbReference type="InterPro" id="IPR002575">
    <property type="entry name" value="Aminoglycoside_PTrfase"/>
</dbReference>
<evidence type="ECO:0000259" key="1">
    <source>
        <dbReference type="Pfam" id="PF01636"/>
    </source>
</evidence>
<dbReference type="CDD" id="cd05154">
    <property type="entry name" value="ACAD10_11_N-like"/>
    <property type="match status" value="1"/>
</dbReference>
<reference evidence="2 3" key="1">
    <citation type="submission" date="2021-01" db="EMBL/GenBank/DDBJ databases">
        <title>Whole genome shotgun sequence of Cellulomonas phragmiteti NBRC 110785.</title>
        <authorList>
            <person name="Komaki H."/>
            <person name="Tamura T."/>
        </authorList>
    </citation>
    <scope>NUCLEOTIDE SEQUENCE [LARGE SCALE GENOMIC DNA]</scope>
    <source>
        <strain evidence="2 3">NBRC 110785</strain>
    </source>
</reference>
<gene>
    <name evidence="2" type="ORF">Cph01nite_27110</name>
</gene>
<dbReference type="PANTHER" id="PTHR47829:SF1">
    <property type="entry name" value="HAD FAMILY PHOSPHATASE"/>
    <property type="match status" value="1"/>
</dbReference>
<evidence type="ECO:0000313" key="3">
    <source>
        <dbReference type="Proteomes" id="UP000614741"/>
    </source>
</evidence>
<proteinExistence type="predicted"/>
<feature type="domain" description="Aminoglycoside phosphotransferase" evidence="1">
    <location>
        <begin position="48"/>
        <end position="279"/>
    </location>
</feature>
<dbReference type="Gene3D" id="3.30.200.20">
    <property type="entry name" value="Phosphorylase Kinase, domain 1"/>
    <property type="match status" value="1"/>
</dbReference>
<name>A0ABQ4DNM5_9CELL</name>
<dbReference type="RefSeq" id="WP_239069264.1">
    <property type="nucleotide sequence ID" value="NZ_BONP01000017.1"/>
</dbReference>
<dbReference type="Proteomes" id="UP000614741">
    <property type="component" value="Unassembled WGS sequence"/>
</dbReference>
<dbReference type="InterPro" id="IPR041726">
    <property type="entry name" value="ACAD10_11_N"/>
</dbReference>
<comment type="caution">
    <text evidence="2">The sequence shown here is derived from an EMBL/GenBank/DDBJ whole genome shotgun (WGS) entry which is preliminary data.</text>
</comment>
<accession>A0ABQ4DNM5</accession>
<dbReference type="PANTHER" id="PTHR47829">
    <property type="entry name" value="HYDROLASE, PUTATIVE (AFU_ORTHOLOGUE AFUA_1G12880)-RELATED"/>
    <property type="match status" value="1"/>
</dbReference>
<dbReference type="EMBL" id="BONP01000017">
    <property type="protein sequence ID" value="GIG40949.1"/>
    <property type="molecule type" value="Genomic_DNA"/>
</dbReference>
<keyword evidence="3" id="KW-1185">Reference proteome</keyword>